<feature type="compositionally biased region" description="Polar residues" evidence="1">
    <location>
        <begin position="105"/>
        <end position="123"/>
    </location>
</feature>
<organism evidence="3 4">
    <name type="scientific">Stylosanthes scabra</name>
    <dbReference type="NCBI Taxonomy" id="79078"/>
    <lineage>
        <taxon>Eukaryota</taxon>
        <taxon>Viridiplantae</taxon>
        <taxon>Streptophyta</taxon>
        <taxon>Embryophyta</taxon>
        <taxon>Tracheophyta</taxon>
        <taxon>Spermatophyta</taxon>
        <taxon>Magnoliopsida</taxon>
        <taxon>eudicotyledons</taxon>
        <taxon>Gunneridae</taxon>
        <taxon>Pentapetalae</taxon>
        <taxon>rosids</taxon>
        <taxon>fabids</taxon>
        <taxon>Fabales</taxon>
        <taxon>Fabaceae</taxon>
        <taxon>Papilionoideae</taxon>
        <taxon>50 kb inversion clade</taxon>
        <taxon>dalbergioids sensu lato</taxon>
        <taxon>Dalbergieae</taxon>
        <taxon>Pterocarpus clade</taxon>
        <taxon>Stylosanthes</taxon>
    </lineage>
</organism>
<accession>A0ABU6VC97</accession>
<reference evidence="3 4" key="1">
    <citation type="journal article" date="2023" name="Plants (Basel)">
        <title>Bridging the Gap: Combining Genomics and Transcriptomics Approaches to Understand Stylosanthes scabra, an Orphan Legume from the Brazilian Caatinga.</title>
        <authorList>
            <person name="Ferreira-Neto J.R.C."/>
            <person name="da Silva M.D."/>
            <person name="Binneck E."/>
            <person name="de Melo N.F."/>
            <person name="da Silva R.H."/>
            <person name="de Melo A.L.T.M."/>
            <person name="Pandolfi V."/>
            <person name="Bustamante F.O."/>
            <person name="Brasileiro-Vidal A.C."/>
            <person name="Benko-Iseppon A.M."/>
        </authorList>
    </citation>
    <scope>NUCLEOTIDE SEQUENCE [LARGE SCALE GENOMIC DNA]</scope>
    <source>
        <tissue evidence="3">Leaves</tissue>
    </source>
</reference>
<keyword evidence="2" id="KW-0812">Transmembrane</keyword>
<protein>
    <submittedName>
        <fullName evidence="3">Uncharacterized protein</fullName>
    </submittedName>
</protein>
<proteinExistence type="predicted"/>
<evidence type="ECO:0000256" key="2">
    <source>
        <dbReference type="SAM" id="Phobius"/>
    </source>
</evidence>
<keyword evidence="2" id="KW-0472">Membrane</keyword>
<sequence>MSERTLVPIFFFWALLTIITPTLILLSENSKADLDVNGNVTVTEGMKARRMVGYAHNYILRTAPLPAKSVVAEGEPALSLAPAPAPVPVMDHSYHNHTSNNTNYGLTLSSNNTHIQLNQKDSR</sequence>
<comment type="caution">
    <text evidence="3">The sequence shown here is derived from an EMBL/GenBank/DDBJ whole genome shotgun (WGS) entry which is preliminary data.</text>
</comment>
<dbReference type="EMBL" id="JASCZI010151126">
    <property type="protein sequence ID" value="MED6169868.1"/>
    <property type="molecule type" value="Genomic_DNA"/>
</dbReference>
<keyword evidence="4" id="KW-1185">Reference proteome</keyword>
<evidence type="ECO:0000256" key="1">
    <source>
        <dbReference type="SAM" id="MobiDB-lite"/>
    </source>
</evidence>
<evidence type="ECO:0000313" key="4">
    <source>
        <dbReference type="Proteomes" id="UP001341840"/>
    </source>
</evidence>
<name>A0ABU6VC97_9FABA</name>
<dbReference type="PANTHER" id="PTHR38396:SF1">
    <property type="entry name" value="TRANSMEMBRANE PROTEIN"/>
    <property type="match status" value="1"/>
</dbReference>
<gene>
    <name evidence="3" type="ORF">PIB30_025115</name>
</gene>
<feature type="transmembrane region" description="Helical" evidence="2">
    <location>
        <begin position="6"/>
        <end position="26"/>
    </location>
</feature>
<evidence type="ECO:0000313" key="3">
    <source>
        <dbReference type="EMBL" id="MED6169868.1"/>
    </source>
</evidence>
<dbReference type="PANTHER" id="PTHR38396">
    <property type="entry name" value="TRANSMEMBRANE PROTEIN"/>
    <property type="match status" value="1"/>
</dbReference>
<dbReference type="Proteomes" id="UP001341840">
    <property type="component" value="Unassembled WGS sequence"/>
</dbReference>
<keyword evidence="2" id="KW-1133">Transmembrane helix</keyword>
<feature type="region of interest" description="Disordered" evidence="1">
    <location>
        <begin position="104"/>
        <end position="123"/>
    </location>
</feature>